<reference evidence="2" key="1">
    <citation type="journal article" date="2019" name="Int. J. Syst. Evol. Microbiol.">
        <title>The Global Catalogue of Microorganisms (GCM) 10K type strain sequencing project: providing services to taxonomists for standard genome sequencing and annotation.</title>
        <authorList>
            <consortium name="The Broad Institute Genomics Platform"/>
            <consortium name="The Broad Institute Genome Sequencing Center for Infectious Disease"/>
            <person name="Wu L."/>
            <person name="Ma J."/>
        </authorList>
    </citation>
    <scope>NUCLEOTIDE SEQUENCE [LARGE SCALE GENOMIC DNA]</scope>
    <source>
        <strain evidence="2">CGMCC 4.7677</strain>
    </source>
</reference>
<proteinExistence type="predicted"/>
<accession>A0ABQ3JHL1</accession>
<protein>
    <submittedName>
        <fullName evidence="1">Uncharacterized protein</fullName>
    </submittedName>
</protein>
<gene>
    <name evidence="1" type="ORF">GCM10017786_73760</name>
</gene>
<name>A0ABQ3JHL1_9PSEU</name>
<evidence type="ECO:0000313" key="2">
    <source>
        <dbReference type="Proteomes" id="UP000605897"/>
    </source>
</evidence>
<sequence length="87" mass="8871">MSGTGEELSHRAMAMLRAVAQGRAVMSSSVEPDLFIDGVACCDQMAAHALAHGGYIRPDGESGERLVPAVLTEAGQAVLAPAVGHVA</sequence>
<comment type="caution">
    <text evidence="1">The sequence shown here is derived from an EMBL/GenBank/DDBJ whole genome shotgun (WGS) entry which is preliminary data.</text>
</comment>
<dbReference type="EMBL" id="BNAU01000013">
    <property type="protein sequence ID" value="GHF28869.1"/>
    <property type="molecule type" value="Genomic_DNA"/>
</dbReference>
<dbReference type="Proteomes" id="UP000605897">
    <property type="component" value="Unassembled WGS sequence"/>
</dbReference>
<organism evidence="1 2">
    <name type="scientific">Amycolatopsis deserti</name>
    <dbReference type="NCBI Taxonomy" id="185696"/>
    <lineage>
        <taxon>Bacteria</taxon>
        <taxon>Bacillati</taxon>
        <taxon>Actinomycetota</taxon>
        <taxon>Actinomycetes</taxon>
        <taxon>Pseudonocardiales</taxon>
        <taxon>Pseudonocardiaceae</taxon>
        <taxon>Amycolatopsis</taxon>
    </lineage>
</organism>
<evidence type="ECO:0000313" key="1">
    <source>
        <dbReference type="EMBL" id="GHF28869.1"/>
    </source>
</evidence>
<keyword evidence="2" id="KW-1185">Reference proteome</keyword>